<reference evidence="2 3" key="1">
    <citation type="submission" date="2015-10" db="EMBL/GenBank/DDBJ databases">
        <title>Full genome of DAOMC 229536 Phialocephala scopiformis, a fungal endophyte of spruce producing the potent anti-insectan compound rugulosin.</title>
        <authorList>
            <consortium name="DOE Joint Genome Institute"/>
            <person name="Walker A.K."/>
            <person name="Frasz S.L."/>
            <person name="Seifert K.A."/>
            <person name="Miller J.D."/>
            <person name="Mondo S.J."/>
            <person name="Labutti K."/>
            <person name="Lipzen A."/>
            <person name="Dockter R."/>
            <person name="Kennedy M."/>
            <person name="Grigoriev I.V."/>
            <person name="Spatafora J.W."/>
        </authorList>
    </citation>
    <scope>NUCLEOTIDE SEQUENCE [LARGE SCALE GENOMIC DNA]</scope>
    <source>
        <strain evidence="2 3">CBS 120377</strain>
    </source>
</reference>
<feature type="domain" description="2EXR" evidence="1">
    <location>
        <begin position="7"/>
        <end position="99"/>
    </location>
</feature>
<evidence type="ECO:0000313" key="3">
    <source>
        <dbReference type="Proteomes" id="UP000070700"/>
    </source>
</evidence>
<dbReference type="AlphaFoldDB" id="A0A194XPF4"/>
<accession>A0A194XPF4</accession>
<dbReference type="KEGG" id="psco:LY89DRAFT_664797"/>
<dbReference type="InterPro" id="IPR045518">
    <property type="entry name" value="2EXR"/>
</dbReference>
<gene>
    <name evidence="2" type="ORF">LY89DRAFT_664797</name>
</gene>
<sequence length="247" mass="28991">MAAEPSFPRFRELPLELRIQIWELTIVPRYIRIRIRETYGNAISGRAVNDSVVPNVLQVNRESRALFLPRYPMMFKGIYSIRLPLGSNGVRFNLDLDVIVLNTFEKSESVMSILESPKSLSSRLNTFTLSISKEDLISIRRVVLPAHFITFLRLVFTNNHHHHYHDYEIHRLQSLETILIPCGMTTTPEMITYINAFMLEPKRRCPNWQIPGLQFISETALDEVEHPLANDLEQSTRWQRVRSWFRR</sequence>
<name>A0A194XPF4_MOLSC</name>
<dbReference type="OrthoDB" id="3445278at2759"/>
<dbReference type="Proteomes" id="UP000070700">
    <property type="component" value="Unassembled WGS sequence"/>
</dbReference>
<keyword evidence="3" id="KW-1185">Reference proteome</keyword>
<dbReference type="PANTHER" id="PTHR35910:SF1">
    <property type="entry name" value="2EXR DOMAIN-CONTAINING PROTEIN"/>
    <property type="match status" value="1"/>
</dbReference>
<organism evidence="2 3">
    <name type="scientific">Mollisia scopiformis</name>
    <name type="common">Conifer needle endophyte fungus</name>
    <name type="synonym">Phialocephala scopiformis</name>
    <dbReference type="NCBI Taxonomy" id="149040"/>
    <lineage>
        <taxon>Eukaryota</taxon>
        <taxon>Fungi</taxon>
        <taxon>Dikarya</taxon>
        <taxon>Ascomycota</taxon>
        <taxon>Pezizomycotina</taxon>
        <taxon>Leotiomycetes</taxon>
        <taxon>Helotiales</taxon>
        <taxon>Mollisiaceae</taxon>
        <taxon>Mollisia</taxon>
    </lineage>
</organism>
<dbReference type="RefSeq" id="XP_018075972.1">
    <property type="nucleotide sequence ID" value="XM_018212800.1"/>
</dbReference>
<evidence type="ECO:0000259" key="1">
    <source>
        <dbReference type="Pfam" id="PF20150"/>
    </source>
</evidence>
<dbReference type="GeneID" id="28822526"/>
<dbReference type="PANTHER" id="PTHR35910">
    <property type="entry name" value="2EXR DOMAIN-CONTAINING PROTEIN"/>
    <property type="match status" value="1"/>
</dbReference>
<protein>
    <recommendedName>
        <fullName evidence="1">2EXR domain-containing protein</fullName>
    </recommendedName>
</protein>
<evidence type="ECO:0000313" key="2">
    <source>
        <dbReference type="EMBL" id="KUJ21617.1"/>
    </source>
</evidence>
<dbReference type="EMBL" id="KQ947407">
    <property type="protein sequence ID" value="KUJ21617.1"/>
    <property type="molecule type" value="Genomic_DNA"/>
</dbReference>
<dbReference type="InParanoid" id="A0A194XPF4"/>
<dbReference type="Pfam" id="PF20150">
    <property type="entry name" value="2EXR"/>
    <property type="match status" value="1"/>
</dbReference>
<proteinExistence type="predicted"/>